<evidence type="ECO:0000313" key="3">
    <source>
        <dbReference type="Proteomes" id="UP000231092"/>
    </source>
</evidence>
<sequence>MDNPVIKPKGVVKQMKYKNCWVLLLLMLAGVVLGGFVGDLTRGISWLSWLNAGQSFGFDTPLIVNLGILVITFGINIKITMAGIIGVAAALITYRLI</sequence>
<dbReference type="EMBL" id="PGET01000001">
    <property type="protein sequence ID" value="PJJ28101.1"/>
    <property type="molecule type" value="Genomic_DNA"/>
</dbReference>
<keyword evidence="1" id="KW-1133">Transmembrane helix</keyword>
<accession>A0A2M8Z3U0</accession>
<comment type="caution">
    <text evidence="2">The sequence shown here is derived from an EMBL/GenBank/DDBJ whole genome shotgun (WGS) entry which is preliminary data.</text>
</comment>
<evidence type="ECO:0000313" key="2">
    <source>
        <dbReference type="EMBL" id="PJJ28101.1"/>
    </source>
</evidence>
<protein>
    <submittedName>
        <fullName evidence="2">Uncharacterized protein DUF4321</fullName>
    </submittedName>
</protein>
<keyword evidence="1" id="KW-0472">Membrane</keyword>
<keyword evidence="1" id="KW-0812">Transmembrane</keyword>
<name>A0A2M8Z3U0_9FIRM</name>
<evidence type="ECO:0000256" key="1">
    <source>
        <dbReference type="SAM" id="Phobius"/>
    </source>
</evidence>
<dbReference type="AlphaFoldDB" id="A0A2M8Z3U0"/>
<dbReference type="Proteomes" id="UP000231092">
    <property type="component" value="Unassembled WGS sequence"/>
</dbReference>
<feature type="transmembrane region" description="Helical" evidence="1">
    <location>
        <begin position="21"/>
        <end position="42"/>
    </location>
</feature>
<gene>
    <name evidence="2" type="ORF">H171_1589</name>
</gene>
<dbReference type="Pfam" id="PF14209">
    <property type="entry name" value="DUF4321"/>
    <property type="match status" value="1"/>
</dbReference>
<proteinExistence type="predicted"/>
<organism evidence="2 3">
    <name type="scientific">[Clostridium] celerecrescens 18A</name>
    <dbReference type="NCBI Taxonomy" id="1286362"/>
    <lineage>
        <taxon>Bacteria</taxon>
        <taxon>Bacillati</taxon>
        <taxon>Bacillota</taxon>
        <taxon>Clostridia</taxon>
        <taxon>Lachnospirales</taxon>
        <taxon>Lachnospiraceae</taxon>
        <taxon>Lacrimispora</taxon>
    </lineage>
</organism>
<reference evidence="2 3" key="1">
    <citation type="submission" date="2017-11" db="EMBL/GenBank/DDBJ databases">
        <title>Understudied soil microbes with underappreciated capabilities: Untangling the Clostridium saccharolyticum group.</title>
        <authorList>
            <person name="Leschine S."/>
        </authorList>
    </citation>
    <scope>NUCLEOTIDE SEQUENCE [LARGE SCALE GENOMIC DNA]</scope>
    <source>
        <strain evidence="2 3">18A</strain>
    </source>
</reference>
<dbReference type="InterPro" id="IPR025470">
    <property type="entry name" value="DUF4321"/>
</dbReference>
<feature type="transmembrane region" description="Helical" evidence="1">
    <location>
        <begin position="62"/>
        <end position="92"/>
    </location>
</feature>